<reference evidence="2" key="1">
    <citation type="submission" date="2024-07" db="EMBL/GenBank/DDBJ databases">
        <title>Two chromosome-level genome assemblies of Korean endemic species Abeliophyllum distichum and Forsythia ovata (Oleaceae).</title>
        <authorList>
            <person name="Jang H."/>
        </authorList>
    </citation>
    <scope>NUCLEOTIDE SEQUENCE [LARGE SCALE GENOMIC DNA]</scope>
</reference>
<evidence type="ECO:0000313" key="2">
    <source>
        <dbReference type="Proteomes" id="UP001604277"/>
    </source>
</evidence>
<evidence type="ECO:0000313" key="1">
    <source>
        <dbReference type="EMBL" id="KAL2493776.1"/>
    </source>
</evidence>
<name>A0ABD1RZ88_9LAMI</name>
<accession>A0ABD1RZ88</accession>
<sequence>MAGLNDKFDPAILGKLPSPSAIDIASVHKYWTPAWAKATDNVDLLKLLKLVKMNTSRSHILNCELYKVLGMKIDRLHSTIMGAEDIDELHSKNKILRLRLAVFD</sequence>
<dbReference type="Proteomes" id="UP001604277">
    <property type="component" value="Unassembled WGS sequence"/>
</dbReference>
<comment type="caution">
    <text evidence="1">The sequence shown here is derived from an EMBL/GenBank/DDBJ whole genome shotgun (WGS) entry which is preliminary data.</text>
</comment>
<gene>
    <name evidence="1" type="ORF">Fot_37533</name>
</gene>
<proteinExistence type="predicted"/>
<dbReference type="AlphaFoldDB" id="A0ABD1RZ88"/>
<dbReference type="EMBL" id="JBFOLJ010000011">
    <property type="protein sequence ID" value="KAL2493776.1"/>
    <property type="molecule type" value="Genomic_DNA"/>
</dbReference>
<protein>
    <submittedName>
        <fullName evidence="1">Uncharacterized protein</fullName>
    </submittedName>
</protein>
<keyword evidence="2" id="KW-1185">Reference proteome</keyword>
<organism evidence="1 2">
    <name type="scientific">Forsythia ovata</name>
    <dbReference type="NCBI Taxonomy" id="205694"/>
    <lineage>
        <taxon>Eukaryota</taxon>
        <taxon>Viridiplantae</taxon>
        <taxon>Streptophyta</taxon>
        <taxon>Embryophyta</taxon>
        <taxon>Tracheophyta</taxon>
        <taxon>Spermatophyta</taxon>
        <taxon>Magnoliopsida</taxon>
        <taxon>eudicotyledons</taxon>
        <taxon>Gunneridae</taxon>
        <taxon>Pentapetalae</taxon>
        <taxon>asterids</taxon>
        <taxon>lamiids</taxon>
        <taxon>Lamiales</taxon>
        <taxon>Oleaceae</taxon>
        <taxon>Forsythieae</taxon>
        <taxon>Forsythia</taxon>
    </lineage>
</organism>